<reference evidence="1 2" key="1">
    <citation type="journal article" date="2015" name="MBio">
        <title>Genome sequence of the Drosophila melanogaster male-killing Spiroplasma strain MSRO endosymbiont.</title>
        <authorList>
            <person name="Paredes J.C."/>
            <person name="Herren J.K."/>
            <person name="Schupfer F."/>
            <person name="Marin R."/>
            <person name="Claverol S."/>
            <person name="Kuo C.H."/>
            <person name="Lemaitre B."/>
            <person name="Beven L."/>
        </authorList>
    </citation>
    <scope>NUCLEOTIDE SEQUENCE [LARGE SCALE GENOMIC DNA]</scope>
    <source>
        <strain evidence="1 2">MSRO</strain>
    </source>
</reference>
<organism evidence="1 2">
    <name type="scientific">Spiroplasma poulsonii</name>
    <dbReference type="NCBI Taxonomy" id="2138"/>
    <lineage>
        <taxon>Bacteria</taxon>
        <taxon>Bacillati</taxon>
        <taxon>Mycoplasmatota</taxon>
        <taxon>Mollicutes</taxon>
        <taxon>Entomoplasmatales</taxon>
        <taxon>Spiroplasmataceae</taxon>
        <taxon>Spiroplasma</taxon>
    </lineage>
</organism>
<evidence type="ECO:0000313" key="2">
    <source>
        <dbReference type="Proteomes" id="UP000031565"/>
    </source>
</evidence>
<accession>A0A2P6FAQ3</accession>
<dbReference type="EMBL" id="JTLV02000001">
    <property type="protein sequence ID" value="PQM30520.1"/>
    <property type="molecule type" value="Genomic_DNA"/>
</dbReference>
<evidence type="ECO:0000313" key="1">
    <source>
        <dbReference type="EMBL" id="PQM30520.1"/>
    </source>
</evidence>
<protein>
    <submittedName>
        <fullName evidence="1">Uncharacterized protein</fullName>
    </submittedName>
</protein>
<comment type="caution">
    <text evidence="1">The sequence shown here is derived from an EMBL/GenBank/DDBJ whole genome shotgun (WGS) entry which is preliminary data.</text>
</comment>
<keyword evidence="2" id="KW-1185">Reference proteome</keyword>
<sequence length="73" mass="8567">MKKMLLTAIIMVTSMNVVPLNYKSQQNNDLNNIITAKEQITLTNDDLGFFKHILIHLWNYKIIILILRLLKQN</sequence>
<proteinExistence type="predicted"/>
<gene>
    <name evidence="1" type="ORF">SMSRO_SF002890</name>
</gene>
<dbReference type="Proteomes" id="UP000031565">
    <property type="component" value="Unassembled WGS sequence"/>
</dbReference>
<name>A0A2P6FAQ3_9MOLU</name>
<dbReference type="STRING" id="2138.SMSRO_v1c02760"/>
<dbReference type="AlphaFoldDB" id="A0A2P6FAQ3"/>